<organism evidence="2">
    <name type="scientific">Riboviria sp</name>
    <dbReference type="NCBI Taxonomy" id="2585031"/>
    <lineage>
        <taxon>Viruses</taxon>
        <taxon>Riboviria</taxon>
    </lineage>
</organism>
<protein>
    <submittedName>
        <fullName evidence="2">Uncharacterized protein</fullName>
    </submittedName>
</protein>
<evidence type="ECO:0000313" key="2">
    <source>
        <dbReference type="EMBL" id="UBJ26083.1"/>
    </source>
</evidence>
<evidence type="ECO:0000256" key="1">
    <source>
        <dbReference type="SAM" id="MobiDB-lite"/>
    </source>
</evidence>
<sequence>MSRSNPICNIIMQDFPLRIREGFPTLSATAQESREMQDQGFVVSEVGDPINTRLRCYDKPFVSYPLRKARKNQIPNFIFGKMYLGEAFSAFTPRLQSIPAIGSRITIDPLITDGQKQMFSMFNYISCDFVWILHMPAPMGTAPYLEIFAPEFDSTTVTRGVKWKPAALNTISVTCPWSSDLSVVPLSGQRQGQPGGSIIISTLENNTLETVNTPLKILAYCCVTNVHLVGYKSTVTDGIGVPALNFAPLTTKLKQTGSHYVADGRLDYYEGEFQSDTTEGTTEVEAEGGSSIKAQDISEESVPIAPAVETAVAETPVELDGVTASAIDIGYLGSKWYDYMNIELRGEPTLTWTTVTVDPYKDVSLRKAGESMSLPWRRNVWSTGSNINGYITQLVCQINIPRPPQISGVLEVMDSLRASSRYLINFGSRVEVPIVLAQLSGDHTSTTKPRQWTNPWVRTDNSANTFRYRLIAINRTAEIANLNVRVMLRPAYARFNVPRKPIAGTSIALDSFLTTLYKVCTNSENFKRWMSDAERRLTPLTTSTTTTTTSTVPPPAESQPSADQNYHNASRRKYEHYRVPQGEFQADFGEQGLTDNTNFITPLIGERPEQFSVEPDVGVEEDINLDAFPVLCYSGEIDIGKITSIPIDLAKIIDKFDDSGAENPITQKFYRFANIIPKGNGAFGPVIGNYTVHFRLPTSVAGEVLHNCLPGDMQDEVALRIFGLSSLASIAGTAFSAIGGPLLNGIVNTAAPILSGAVNAIGGKALGGLADVGINAIKGITNSILPTPGQAAVQGGATNAISGDLPISRYPQFVKYVKKNFEENPIFPTLMLELRNFYEDGKLKTGKVPVSVFANMRNCINVERSLFDRTVYPTLEQAETDVFLPLDRIPFVFEHFIRHSKTFDEGSEQNINFKRFITYTDEQLKASLLSKERLNVSSMMRIKSNSFAPGTASELLRHTKLFKMCIAQPQR</sequence>
<dbReference type="EMBL" id="MZ556244">
    <property type="protein sequence ID" value="UBJ26083.1"/>
    <property type="molecule type" value="Genomic_RNA"/>
</dbReference>
<feature type="compositionally biased region" description="Polar residues" evidence="1">
    <location>
        <begin position="558"/>
        <end position="567"/>
    </location>
</feature>
<name>A0A8K1M5C1_9VIRU</name>
<feature type="region of interest" description="Disordered" evidence="1">
    <location>
        <begin position="537"/>
        <end position="567"/>
    </location>
</feature>
<feature type="compositionally biased region" description="Low complexity" evidence="1">
    <location>
        <begin position="538"/>
        <end position="551"/>
    </location>
</feature>
<proteinExistence type="predicted"/>
<accession>A0A8K1M5C1</accession>
<reference evidence="2" key="1">
    <citation type="submission" date="2021-07" db="EMBL/GenBank/DDBJ databases">
        <title>Communication and adaptive evolution of viruses within giant pandas and their associated organisms in a local ecological environment.</title>
        <authorList>
            <person name="Zhao M."/>
            <person name="Liu S."/>
            <person name="Zhang W."/>
        </authorList>
    </citation>
    <scope>NUCLEOTIDE SEQUENCE</scope>
    <source>
        <strain evidence="2">Rpf279unRi02-12</strain>
    </source>
</reference>